<reference evidence="3 4" key="1">
    <citation type="submission" date="2020-04" db="EMBL/GenBank/DDBJ databases">
        <title>Perkinsus chesapeaki whole genome sequence.</title>
        <authorList>
            <person name="Bogema D.R."/>
        </authorList>
    </citation>
    <scope>NUCLEOTIDE SEQUENCE [LARGE SCALE GENOMIC DNA]</scope>
    <source>
        <strain evidence="3">ATCC PRA-425</strain>
    </source>
</reference>
<dbReference type="OrthoDB" id="193300at2759"/>
<comment type="caution">
    <text evidence="3">The sequence shown here is derived from an EMBL/GenBank/DDBJ whole genome shotgun (WGS) entry which is preliminary data.</text>
</comment>
<evidence type="ECO:0000313" key="4">
    <source>
        <dbReference type="Proteomes" id="UP000591131"/>
    </source>
</evidence>
<name>A0A7J6MPF6_PERCH</name>
<dbReference type="GO" id="GO:0051493">
    <property type="term" value="P:regulation of cytoskeleton organization"/>
    <property type="evidence" value="ECO:0007669"/>
    <property type="project" value="TreeGrafter"/>
</dbReference>
<dbReference type="InterPro" id="IPR036872">
    <property type="entry name" value="CH_dom_sf"/>
</dbReference>
<evidence type="ECO:0000256" key="1">
    <source>
        <dbReference type="SAM" id="MobiDB-lite"/>
    </source>
</evidence>
<keyword evidence="3" id="KW-0282">Flagellum</keyword>
<sequence length="220" mass="24575">MVVHEPHAPPLASDAEIQKLYNWVDEIPLSRPKRNISRDFADGVMMAEIVAHYVFRRLGFLLHPDDVEECAKAVPGSIERVLAFIRPRLIEAASDGGRGRQFRSISEQRSPRARSEHSFGGARQTTSKLRKDTSPGVSNRGDRSTEPPQTQTKVGRLGDGETDAIMAEKDRTISELRECVELLSRKISKLEQLVRIKDQKVLALQERLAVSSSRALHGTS</sequence>
<dbReference type="EMBL" id="JAAPAO010000084">
    <property type="protein sequence ID" value="KAF4673394.1"/>
    <property type="molecule type" value="Genomic_DNA"/>
</dbReference>
<organism evidence="3 4">
    <name type="scientific">Perkinsus chesapeaki</name>
    <name type="common">Clam parasite</name>
    <name type="synonym">Perkinsus andrewsi</name>
    <dbReference type="NCBI Taxonomy" id="330153"/>
    <lineage>
        <taxon>Eukaryota</taxon>
        <taxon>Sar</taxon>
        <taxon>Alveolata</taxon>
        <taxon>Perkinsozoa</taxon>
        <taxon>Perkinsea</taxon>
        <taxon>Perkinsida</taxon>
        <taxon>Perkinsidae</taxon>
        <taxon>Perkinsus</taxon>
    </lineage>
</organism>
<dbReference type="Proteomes" id="UP000591131">
    <property type="component" value="Unassembled WGS sequence"/>
</dbReference>
<keyword evidence="3" id="KW-0966">Cell projection</keyword>
<evidence type="ECO:0000313" key="3">
    <source>
        <dbReference type="EMBL" id="KAF4673394.1"/>
    </source>
</evidence>
<dbReference type="PANTHER" id="PTHR12509:SF9">
    <property type="entry name" value="SPERM FLAGELLAR PROTEIN 1 ISOFORM X1"/>
    <property type="match status" value="1"/>
</dbReference>
<keyword evidence="3" id="KW-0969">Cilium</keyword>
<protein>
    <submittedName>
        <fullName evidence="3">Sperm flagellar 1</fullName>
    </submittedName>
</protein>
<dbReference type="GO" id="GO:0005930">
    <property type="term" value="C:axoneme"/>
    <property type="evidence" value="ECO:0007669"/>
    <property type="project" value="TreeGrafter"/>
</dbReference>
<feature type="region of interest" description="Disordered" evidence="1">
    <location>
        <begin position="96"/>
        <end position="162"/>
    </location>
</feature>
<evidence type="ECO:0000259" key="2">
    <source>
        <dbReference type="Pfam" id="PF06294"/>
    </source>
</evidence>
<keyword evidence="4" id="KW-1185">Reference proteome</keyword>
<dbReference type="AlphaFoldDB" id="A0A7J6MPF6"/>
<feature type="domain" description="CH-like" evidence="2">
    <location>
        <begin position="20"/>
        <end position="53"/>
    </location>
</feature>
<gene>
    <name evidence="3" type="primary">SPEF1</name>
    <name evidence="3" type="ORF">FOL47_010640</name>
</gene>
<dbReference type="InterPro" id="IPR010441">
    <property type="entry name" value="CH_2"/>
</dbReference>
<dbReference type="PANTHER" id="PTHR12509">
    <property type="entry name" value="SPERMATOGENESIS-ASSOCIATED 4-RELATED"/>
    <property type="match status" value="1"/>
</dbReference>
<dbReference type="Pfam" id="PF06294">
    <property type="entry name" value="CH_2"/>
    <property type="match status" value="1"/>
</dbReference>
<proteinExistence type="predicted"/>
<dbReference type="GO" id="GO:0008017">
    <property type="term" value="F:microtubule binding"/>
    <property type="evidence" value="ECO:0007669"/>
    <property type="project" value="TreeGrafter"/>
</dbReference>
<accession>A0A7J6MPF6</accession>
<dbReference type="InterPro" id="IPR052111">
    <property type="entry name" value="Spermatogenesis_Ciliary_MAP"/>
</dbReference>
<dbReference type="Gene3D" id="1.10.418.10">
    <property type="entry name" value="Calponin-like domain"/>
    <property type="match status" value="1"/>
</dbReference>